<protein>
    <submittedName>
        <fullName evidence="1">Uncharacterized protein</fullName>
    </submittedName>
</protein>
<proteinExistence type="predicted"/>
<accession>A0A1I1EKE3</accession>
<dbReference type="Proteomes" id="UP000199161">
    <property type="component" value="Unassembled WGS sequence"/>
</dbReference>
<organism evidence="1 2">
    <name type="scientific">Natronobacterium haloterrestre</name>
    <name type="common">Halobiforma haloterrestris</name>
    <dbReference type="NCBI Taxonomy" id="148448"/>
    <lineage>
        <taxon>Archaea</taxon>
        <taxon>Methanobacteriati</taxon>
        <taxon>Methanobacteriota</taxon>
        <taxon>Stenosarchaea group</taxon>
        <taxon>Halobacteria</taxon>
        <taxon>Halobacteriales</taxon>
        <taxon>Natrialbaceae</taxon>
        <taxon>Natronobacterium</taxon>
    </lineage>
</organism>
<name>A0A1I1EKE3_NATHA</name>
<keyword evidence="2" id="KW-1185">Reference proteome</keyword>
<dbReference type="EMBL" id="FOKW01000002">
    <property type="protein sequence ID" value="SFB85400.1"/>
    <property type="molecule type" value="Genomic_DNA"/>
</dbReference>
<evidence type="ECO:0000313" key="1">
    <source>
        <dbReference type="EMBL" id="SFB85400.1"/>
    </source>
</evidence>
<sequence length="58" mass="6733">MAAMDRPLNGGYVRSPNDSVARGCTHCDWYAVDDSYPALIRRYQDHLRAEHPRAWLRT</sequence>
<reference evidence="2" key="1">
    <citation type="submission" date="2016-10" db="EMBL/GenBank/DDBJ databases">
        <authorList>
            <person name="Varghese N."/>
            <person name="Submissions S."/>
        </authorList>
    </citation>
    <scope>NUCLEOTIDE SEQUENCE [LARGE SCALE GENOMIC DNA]</scope>
    <source>
        <strain evidence="2">DSM 13078</strain>
    </source>
</reference>
<evidence type="ECO:0000313" key="2">
    <source>
        <dbReference type="Proteomes" id="UP000199161"/>
    </source>
</evidence>
<dbReference type="AlphaFoldDB" id="A0A1I1EKE3"/>
<gene>
    <name evidence="1" type="ORF">SAMN05444422_102405</name>
</gene>